<comment type="subcellular location">
    <subcellularLocation>
        <location evidence="1">Cell envelope</location>
    </subcellularLocation>
</comment>
<organism evidence="4 5">
    <name type="scientific">Gracilibacillus boraciitolerans JCM 21714</name>
    <dbReference type="NCBI Taxonomy" id="1298598"/>
    <lineage>
        <taxon>Bacteria</taxon>
        <taxon>Bacillati</taxon>
        <taxon>Bacillota</taxon>
        <taxon>Bacilli</taxon>
        <taxon>Bacillales</taxon>
        <taxon>Bacillaceae</taxon>
        <taxon>Gracilibacillus</taxon>
    </lineage>
</organism>
<dbReference type="PANTHER" id="PTHR30036">
    <property type="entry name" value="D-XYLOSE-BINDING PERIPLASMIC PROTEIN"/>
    <property type="match status" value="1"/>
</dbReference>
<name>W4VP33_9BACI</name>
<dbReference type="EMBL" id="BAVS01000041">
    <property type="protein sequence ID" value="GAE95150.1"/>
    <property type="molecule type" value="Genomic_DNA"/>
</dbReference>
<dbReference type="CDD" id="cd06314">
    <property type="entry name" value="PBP1_tmGBP"/>
    <property type="match status" value="1"/>
</dbReference>
<dbReference type="OrthoDB" id="6196975at2"/>
<dbReference type="RefSeq" id="WP_035725920.1">
    <property type="nucleotide sequence ID" value="NZ_BAVS01000041.1"/>
</dbReference>
<dbReference type="SUPFAM" id="SSF53822">
    <property type="entry name" value="Periplasmic binding protein-like I"/>
    <property type="match status" value="1"/>
</dbReference>
<evidence type="ECO:0000256" key="2">
    <source>
        <dbReference type="ARBA" id="ARBA00007639"/>
    </source>
</evidence>
<gene>
    <name evidence="4" type="ORF">JCM21714_4361</name>
</gene>
<dbReference type="Proteomes" id="UP000019102">
    <property type="component" value="Unassembled WGS sequence"/>
</dbReference>
<dbReference type="InterPro" id="IPR050555">
    <property type="entry name" value="Bact_Solute-Bind_Prot2"/>
</dbReference>
<feature type="domain" description="Periplasmic binding protein" evidence="3">
    <location>
        <begin position="41"/>
        <end position="295"/>
    </location>
</feature>
<dbReference type="InterPro" id="IPR025997">
    <property type="entry name" value="SBP_2_dom"/>
</dbReference>
<dbReference type="STRING" id="1298598.JCM21714_4361"/>
<keyword evidence="5" id="KW-1185">Reference proteome</keyword>
<dbReference type="PANTHER" id="PTHR30036:SF7">
    <property type="entry name" value="ABC TRANSPORTER PERIPLASMIC-BINDING PROTEIN YPHF"/>
    <property type="match status" value="1"/>
</dbReference>
<comment type="caution">
    <text evidence="4">The sequence shown here is derived from an EMBL/GenBank/DDBJ whole genome shotgun (WGS) entry which is preliminary data.</text>
</comment>
<accession>W4VP33</accession>
<dbReference type="Pfam" id="PF13407">
    <property type="entry name" value="Peripla_BP_4"/>
    <property type="match status" value="1"/>
</dbReference>
<sequence>MKKFLWLIAFLIPFFLMLYFGKETFYIENELAADDPYNYHFVLITEEVGNDYWRLIEKGAKEAAAEHDIYLEYIGPKVTDNEERLATFDRMITAGVDGIITKGMNDPEFAELVRKAASRNIPVATIDTDNEQSGREFYVGTDNYRAGLLAGKTLIEQTTGEQRVAVIIGLATAQNQLERLNGFEDAIAESDRIELVDVAESNITELGAAQATYQLLKKHSNITAFFGTSALDGIGIVQGIEEMRPRERPYVIAFDILPETLTEIEQGTIQATVAQYPEKMGRRSVELMLEIYNKKTVDSIHFTDTGIVDASHIHNGELIVPVEEGEQP</sequence>
<evidence type="ECO:0000256" key="1">
    <source>
        <dbReference type="ARBA" id="ARBA00004196"/>
    </source>
</evidence>
<reference evidence="4 5" key="1">
    <citation type="journal article" date="2014" name="Genome Announc.">
        <title>Draft Genome Sequence of the Boron-Tolerant and Moderately Halotolerant Bacterium Gracilibacillus boraciitolerans JCM 21714T.</title>
        <authorList>
            <person name="Ahmed I."/>
            <person name="Oshima K."/>
            <person name="Suda W."/>
            <person name="Kitamura K."/>
            <person name="Iida T."/>
            <person name="Ohmori Y."/>
            <person name="Fujiwara T."/>
            <person name="Hattori M."/>
            <person name="Ohkuma M."/>
        </authorList>
    </citation>
    <scope>NUCLEOTIDE SEQUENCE [LARGE SCALE GENOMIC DNA]</scope>
    <source>
        <strain evidence="4 5">JCM 21714</strain>
    </source>
</reference>
<dbReference type="Gene3D" id="3.40.50.2300">
    <property type="match status" value="2"/>
</dbReference>
<dbReference type="InterPro" id="IPR028082">
    <property type="entry name" value="Peripla_BP_I"/>
</dbReference>
<evidence type="ECO:0000259" key="3">
    <source>
        <dbReference type="Pfam" id="PF13407"/>
    </source>
</evidence>
<protein>
    <submittedName>
        <fullName evidence="4">Sugar ABC transporter</fullName>
    </submittedName>
</protein>
<dbReference type="GO" id="GO:0030288">
    <property type="term" value="C:outer membrane-bounded periplasmic space"/>
    <property type="evidence" value="ECO:0007669"/>
    <property type="project" value="TreeGrafter"/>
</dbReference>
<evidence type="ECO:0000313" key="4">
    <source>
        <dbReference type="EMBL" id="GAE95150.1"/>
    </source>
</evidence>
<proteinExistence type="inferred from homology"/>
<comment type="similarity">
    <text evidence="2">Belongs to the bacterial solute-binding protein 2 family.</text>
</comment>
<dbReference type="AlphaFoldDB" id="W4VP33"/>
<evidence type="ECO:0000313" key="5">
    <source>
        <dbReference type="Proteomes" id="UP000019102"/>
    </source>
</evidence>
<dbReference type="GO" id="GO:0030246">
    <property type="term" value="F:carbohydrate binding"/>
    <property type="evidence" value="ECO:0007669"/>
    <property type="project" value="TreeGrafter"/>
</dbReference>
<dbReference type="eggNOG" id="COG1879">
    <property type="taxonomic scope" value="Bacteria"/>
</dbReference>